<proteinExistence type="predicted"/>
<keyword evidence="2" id="KW-1185">Reference proteome</keyword>
<organism evidence="1 2">
    <name type="scientific">Handroanthus impetiginosus</name>
    <dbReference type="NCBI Taxonomy" id="429701"/>
    <lineage>
        <taxon>Eukaryota</taxon>
        <taxon>Viridiplantae</taxon>
        <taxon>Streptophyta</taxon>
        <taxon>Embryophyta</taxon>
        <taxon>Tracheophyta</taxon>
        <taxon>Spermatophyta</taxon>
        <taxon>Magnoliopsida</taxon>
        <taxon>eudicotyledons</taxon>
        <taxon>Gunneridae</taxon>
        <taxon>Pentapetalae</taxon>
        <taxon>asterids</taxon>
        <taxon>lamiids</taxon>
        <taxon>Lamiales</taxon>
        <taxon>Bignoniaceae</taxon>
        <taxon>Crescentiina</taxon>
        <taxon>Tabebuia alliance</taxon>
        <taxon>Handroanthus</taxon>
    </lineage>
</organism>
<comment type="caution">
    <text evidence="1">The sequence shown here is derived from an EMBL/GenBank/DDBJ whole genome shotgun (WGS) entry which is preliminary data.</text>
</comment>
<gene>
    <name evidence="1" type="ORF">CDL12_25268</name>
</gene>
<dbReference type="OrthoDB" id="2014333at2759"/>
<protein>
    <submittedName>
        <fullName evidence="1">Uncharacterized protein</fullName>
    </submittedName>
</protein>
<sequence length="34" mass="3675">MRFPACLPEAILLQEVIVEAKGFLKGKGLDVSSD</sequence>
<evidence type="ECO:0000313" key="2">
    <source>
        <dbReference type="Proteomes" id="UP000231279"/>
    </source>
</evidence>
<evidence type="ECO:0000313" key="1">
    <source>
        <dbReference type="EMBL" id="PIN02225.1"/>
    </source>
</evidence>
<dbReference type="EMBL" id="NKXS01006014">
    <property type="protein sequence ID" value="PIN02225.1"/>
    <property type="molecule type" value="Genomic_DNA"/>
</dbReference>
<name>A0A2G9GAK2_9LAMI</name>
<dbReference type="AlphaFoldDB" id="A0A2G9GAK2"/>
<dbReference type="Proteomes" id="UP000231279">
    <property type="component" value="Unassembled WGS sequence"/>
</dbReference>
<accession>A0A2G9GAK2</accession>
<reference evidence="2" key="1">
    <citation type="journal article" date="2018" name="Gigascience">
        <title>Genome assembly of the Pink Ipe (Handroanthus impetiginosus, Bignoniaceae), a highly valued, ecologically keystone Neotropical timber forest tree.</title>
        <authorList>
            <person name="Silva-Junior O.B."/>
            <person name="Grattapaglia D."/>
            <person name="Novaes E."/>
            <person name="Collevatti R.G."/>
        </authorList>
    </citation>
    <scope>NUCLEOTIDE SEQUENCE [LARGE SCALE GENOMIC DNA]</scope>
    <source>
        <strain evidence="2">cv. UFG-1</strain>
    </source>
</reference>